<dbReference type="PANTHER" id="PTHR47515:SF2">
    <property type="entry name" value="INTEGRASE CORE DOMAIN PROTEIN"/>
    <property type="match status" value="1"/>
</dbReference>
<dbReference type="GO" id="GO:0006313">
    <property type="term" value="P:DNA transposition"/>
    <property type="evidence" value="ECO:0007669"/>
    <property type="project" value="InterPro"/>
</dbReference>
<name>A0A4Q1HS65_9BURK</name>
<dbReference type="Proteomes" id="UP000290849">
    <property type="component" value="Unassembled WGS sequence"/>
</dbReference>
<dbReference type="GO" id="GO:0004803">
    <property type="term" value="F:transposase activity"/>
    <property type="evidence" value="ECO:0007669"/>
    <property type="project" value="InterPro"/>
</dbReference>
<keyword evidence="3" id="KW-1185">Reference proteome</keyword>
<dbReference type="InterPro" id="IPR012337">
    <property type="entry name" value="RNaseH-like_sf"/>
</dbReference>
<comment type="caution">
    <text evidence="2">The sequence shown here is derived from an EMBL/GenBank/DDBJ whole genome shotgun (WGS) entry which is preliminary data.</text>
</comment>
<evidence type="ECO:0000313" key="2">
    <source>
        <dbReference type="EMBL" id="RXN92825.1"/>
    </source>
</evidence>
<dbReference type="GO" id="GO:0015074">
    <property type="term" value="P:DNA integration"/>
    <property type="evidence" value="ECO:0007669"/>
    <property type="project" value="InterPro"/>
</dbReference>
<dbReference type="InterPro" id="IPR036397">
    <property type="entry name" value="RNaseH_sf"/>
</dbReference>
<dbReference type="PANTHER" id="PTHR47515">
    <property type="entry name" value="LOW CALCIUM RESPONSE LOCUS PROTEIN T"/>
    <property type="match status" value="1"/>
</dbReference>
<dbReference type="InterPro" id="IPR001584">
    <property type="entry name" value="Integrase_cat-core"/>
</dbReference>
<dbReference type="InterPro" id="IPR002514">
    <property type="entry name" value="Transposase_8"/>
</dbReference>
<accession>A0A4Q1HS65</accession>
<reference evidence="2 3" key="1">
    <citation type="journal article" date="2017" name="Int. J. Syst. Evol. Microbiol.">
        <title>Achromobacter aloeverae sp. nov., isolated from the root of Aloe vera (L.) Burm.f.</title>
        <authorList>
            <person name="Kuncharoen N."/>
            <person name="Muramatsu Y."/>
            <person name="Shibata C."/>
            <person name="Kamakura Y."/>
            <person name="Nakagawa Y."/>
            <person name="Tanasupawat S."/>
        </authorList>
    </citation>
    <scope>NUCLEOTIDE SEQUENCE [LARGE SCALE GENOMIC DNA]</scope>
    <source>
        <strain evidence="2 3">AVA-1</strain>
    </source>
</reference>
<dbReference type="Pfam" id="PF01527">
    <property type="entry name" value="HTH_Tnp_1"/>
    <property type="match status" value="1"/>
</dbReference>
<dbReference type="Gene3D" id="3.30.420.10">
    <property type="entry name" value="Ribonuclease H-like superfamily/Ribonuclease H"/>
    <property type="match status" value="1"/>
</dbReference>
<protein>
    <submittedName>
        <fullName evidence="2">IS3 family transposase</fullName>
    </submittedName>
</protein>
<dbReference type="SUPFAM" id="SSF53098">
    <property type="entry name" value="Ribonuclease H-like"/>
    <property type="match status" value="1"/>
</dbReference>
<dbReference type="OrthoDB" id="9816028at2"/>
<dbReference type="Pfam" id="PF13683">
    <property type="entry name" value="rve_3"/>
    <property type="match status" value="1"/>
</dbReference>
<dbReference type="RefSeq" id="WP_129148786.1">
    <property type="nucleotide sequence ID" value="NZ_JBHSDO010000006.1"/>
</dbReference>
<sequence length="362" mass="42402">MKKSRFTDSQIIEAIKRVEAGLAAPELCGELGISSATFYKWRSKYGGMDVSLMTRMKELEAENARLRKMYVEEKLKAEIVTEALGKKVVRPSRRREMAQRAVQDRGVSIRMACEAFRVSQTCYRYVTKADAENEEIANWLLRLTDNHRNWGFGLSFLYLRNVRGFGWNHKRVYRIYRGLELNLRIKPRKRLMRQTPEPLTVPTNVNQVWSMDFMHDQLADGRSIRVFNVIDDFNREALGIEVDFSLPSERVIRTLKQIIGWRGKPLAIRCDNGPEYLSAAIVEWAGAWSIKLEYIQPGKPQQNAYVERFNRTVRYEWLSQYHWDDLDHVQRVATQWMWSYNHERPNMALGGFTPKQRLAMAA</sequence>
<dbReference type="EMBL" id="PYAL01000001">
    <property type="protein sequence ID" value="RXN92825.1"/>
    <property type="molecule type" value="Genomic_DNA"/>
</dbReference>
<dbReference type="NCBIfam" id="NF033516">
    <property type="entry name" value="transpos_IS3"/>
    <property type="match status" value="1"/>
</dbReference>
<dbReference type="GO" id="GO:0003677">
    <property type="term" value="F:DNA binding"/>
    <property type="evidence" value="ECO:0007669"/>
    <property type="project" value="InterPro"/>
</dbReference>
<evidence type="ECO:0000259" key="1">
    <source>
        <dbReference type="PROSITE" id="PS50994"/>
    </source>
</evidence>
<organism evidence="2 3">
    <name type="scientific">Achromobacter aloeverae</name>
    <dbReference type="NCBI Taxonomy" id="1750518"/>
    <lineage>
        <taxon>Bacteria</taxon>
        <taxon>Pseudomonadati</taxon>
        <taxon>Pseudomonadota</taxon>
        <taxon>Betaproteobacteria</taxon>
        <taxon>Burkholderiales</taxon>
        <taxon>Alcaligenaceae</taxon>
        <taxon>Achromobacter</taxon>
    </lineage>
</organism>
<evidence type="ECO:0000313" key="3">
    <source>
        <dbReference type="Proteomes" id="UP000290849"/>
    </source>
</evidence>
<dbReference type="PROSITE" id="PS50994">
    <property type="entry name" value="INTEGRASE"/>
    <property type="match status" value="1"/>
</dbReference>
<dbReference type="SUPFAM" id="SSF46689">
    <property type="entry name" value="Homeodomain-like"/>
    <property type="match status" value="1"/>
</dbReference>
<dbReference type="AlphaFoldDB" id="A0A4Q1HS65"/>
<feature type="domain" description="Integrase catalytic" evidence="1">
    <location>
        <begin position="198"/>
        <end position="362"/>
    </location>
</feature>
<proteinExistence type="predicted"/>
<dbReference type="InterPro" id="IPR048020">
    <property type="entry name" value="Transpos_IS3"/>
</dbReference>
<gene>
    <name evidence="2" type="ORF">C7R54_03525</name>
</gene>
<dbReference type="InterPro" id="IPR009057">
    <property type="entry name" value="Homeodomain-like_sf"/>
</dbReference>